<proteinExistence type="predicted"/>
<evidence type="ECO:0000313" key="1">
    <source>
        <dbReference type="EnsemblMetazoa" id="CJA39800.1"/>
    </source>
</evidence>
<dbReference type="AlphaFoldDB" id="A0A8R1ES35"/>
<protein>
    <submittedName>
        <fullName evidence="1">Uncharacterized protein</fullName>
    </submittedName>
</protein>
<organism evidence="1 2">
    <name type="scientific">Caenorhabditis japonica</name>
    <dbReference type="NCBI Taxonomy" id="281687"/>
    <lineage>
        <taxon>Eukaryota</taxon>
        <taxon>Metazoa</taxon>
        <taxon>Ecdysozoa</taxon>
        <taxon>Nematoda</taxon>
        <taxon>Chromadorea</taxon>
        <taxon>Rhabditida</taxon>
        <taxon>Rhabditina</taxon>
        <taxon>Rhabditomorpha</taxon>
        <taxon>Rhabditoidea</taxon>
        <taxon>Rhabditidae</taxon>
        <taxon>Peloderinae</taxon>
        <taxon>Caenorhabditis</taxon>
    </lineage>
</organism>
<reference evidence="1" key="2">
    <citation type="submission" date="2022-06" db="UniProtKB">
        <authorList>
            <consortium name="EnsemblMetazoa"/>
        </authorList>
    </citation>
    <scope>IDENTIFICATION</scope>
    <source>
        <strain evidence="1">DF5081</strain>
    </source>
</reference>
<name>A0A8R1ES35_CAEJA</name>
<accession>A0A8R1ES35</accession>
<reference evidence="2" key="1">
    <citation type="submission" date="2010-08" db="EMBL/GenBank/DDBJ databases">
        <authorList>
            <consortium name="Caenorhabditis japonica Sequencing Consortium"/>
            <person name="Wilson R.K."/>
        </authorList>
    </citation>
    <scope>NUCLEOTIDE SEQUENCE [LARGE SCALE GENOMIC DNA]</scope>
    <source>
        <strain evidence="2">DF5081</strain>
    </source>
</reference>
<evidence type="ECO:0000313" key="2">
    <source>
        <dbReference type="Proteomes" id="UP000005237"/>
    </source>
</evidence>
<sequence>RSVLIMKLARENCGLMLKISSQKKVYNHNSTDNLFIS</sequence>
<dbReference type="Proteomes" id="UP000005237">
    <property type="component" value="Unassembled WGS sequence"/>
</dbReference>
<keyword evidence="2" id="KW-1185">Reference proteome</keyword>
<dbReference type="EnsemblMetazoa" id="CJA39800.1">
    <property type="protein sequence ID" value="CJA39800.1"/>
    <property type="gene ID" value="WBGene00215648"/>
</dbReference>